<dbReference type="InterPro" id="IPR020568">
    <property type="entry name" value="Ribosomal_Su5_D2-typ_SF"/>
</dbReference>
<feature type="domain" description="S1 motif" evidence="9">
    <location>
        <begin position="684"/>
        <end position="752"/>
    </location>
</feature>
<evidence type="ECO:0000256" key="3">
    <source>
        <dbReference type="ARBA" id="ARBA00022679"/>
    </source>
</evidence>
<dbReference type="InterPro" id="IPR036345">
    <property type="entry name" value="ExoRNase_PH_dom2_sf"/>
</dbReference>
<dbReference type="AlphaFoldDB" id="A0AAW1T8I5"/>
<dbReference type="SUPFAM" id="SSF55666">
    <property type="entry name" value="Ribonuclease PH domain 2-like"/>
    <property type="match status" value="2"/>
</dbReference>
<dbReference type="PANTHER" id="PTHR11252">
    <property type="entry name" value="POLYRIBONUCLEOTIDE NUCLEOTIDYLTRANSFERASE"/>
    <property type="match status" value="1"/>
</dbReference>
<dbReference type="PANTHER" id="PTHR11252:SF16">
    <property type="entry name" value="POLYRIBONUCLEOTIDE NUCLEOTIDYLTRANSFERASE 2, MITOCHONDRIAL"/>
    <property type="match status" value="1"/>
</dbReference>
<dbReference type="PROSITE" id="PS50084">
    <property type="entry name" value="KH_TYPE_1"/>
    <property type="match status" value="1"/>
</dbReference>
<gene>
    <name evidence="10" type="ORF">WJX84_008797</name>
</gene>
<dbReference type="SUPFAM" id="SSF54211">
    <property type="entry name" value="Ribosomal protein S5 domain 2-like"/>
    <property type="match status" value="2"/>
</dbReference>
<dbReference type="SUPFAM" id="SSF54791">
    <property type="entry name" value="Eukaryotic type KH-domain (KH-domain type I)"/>
    <property type="match status" value="1"/>
</dbReference>
<dbReference type="FunFam" id="3.30.1370.10:FF:000001">
    <property type="entry name" value="Polyribonucleotide nucleotidyltransferase"/>
    <property type="match status" value="1"/>
</dbReference>
<feature type="compositionally biased region" description="Polar residues" evidence="8">
    <location>
        <begin position="514"/>
        <end position="535"/>
    </location>
</feature>
<evidence type="ECO:0000313" key="10">
    <source>
        <dbReference type="EMBL" id="KAK9864779.1"/>
    </source>
</evidence>
<dbReference type="InterPro" id="IPR027408">
    <property type="entry name" value="PNPase/RNase_PH_dom_sf"/>
</dbReference>
<feature type="region of interest" description="Disordered" evidence="8">
    <location>
        <begin position="38"/>
        <end position="79"/>
    </location>
</feature>
<dbReference type="Pfam" id="PF00575">
    <property type="entry name" value="S1"/>
    <property type="match status" value="1"/>
</dbReference>
<dbReference type="GO" id="GO:0006402">
    <property type="term" value="P:mRNA catabolic process"/>
    <property type="evidence" value="ECO:0007669"/>
    <property type="project" value="InterPro"/>
</dbReference>
<dbReference type="InterPro" id="IPR004087">
    <property type="entry name" value="KH_dom"/>
</dbReference>
<evidence type="ECO:0000256" key="6">
    <source>
        <dbReference type="ARBA" id="ARBA00031451"/>
    </source>
</evidence>
<evidence type="ECO:0000256" key="8">
    <source>
        <dbReference type="SAM" id="MobiDB-lite"/>
    </source>
</evidence>
<evidence type="ECO:0000259" key="9">
    <source>
        <dbReference type="PROSITE" id="PS50126"/>
    </source>
</evidence>
<protein>
    <recommendedName>
        <fullName evidence="2">polyribonucleotide nucleotidyltransferase</fullName>
        <ecNumber evidence="2">2.7.7.8</ecNumber>
    </recommendedName>
    <alternativeName>
        <fullName evidence="6">Polynucleotide phosphorylase 1</fullName>
    </alternativeName>
</protein>
<sequence>MRRAAWQLSKRSRLAGEQHCLLRAAASSSTGLCRQVNQSEGKSAPEKVPSVNSQNISLQSSVPARPGPEANAPIRSPGRDDIYTAKADIQGNSVVFETGHLAAHAAGACTLTTGNTQILGTVSFQPHDGQRFREHLDQFEVEYVEGMPSVGRLPSSGGRRESMGEREIAARQSIVRALRPLFPSGFTHGCKVSTMLLASDGQLDPAAAAINAASAALAASDVPWNGPVGAVRVSSSNGSLCFSPTTHQMLEADFSLLYAGTSNAALVLEVEGTSTSQGDLMEAVRAAAAAAGQLAETQQDLADQRLRTPGSSLVANSDLDYAWPMLQRKALEHMIMEQNLRPGGRGIQDLRPALYKVDMLGGGVHGSGLVTQGESQCLATATVGRDSEERRNESVLGKNADRVMVHWNSPLSAASQGRGERREAREEGQSQNWLMQQALNRLLPSPSQLPFVLRVVADALGLSGPTAMHALNAAVLAAHSANFPLTHVIAGVTVGCFSTDRQSSAPAPAGSLTMPGTTAARQPSSPQSLLESNPNAGRWELVTDVEDEEARLGDMVLQVCGHTEGLTAVQLDCNHSGVPLEIIEAALIRARQGQSQHLAAMQQQLQQRDAEAGPRFEKMAIPKDAVGRLIGPGGSSIHALQGRTGARIVVAGSGAIQFFAPTAQQAAAVKSSIEALTGTGLQEGAVYPCTVQSVRDYGAMVRLDNGQELLLHISELADHRVRNVEDEIKVGQRLAVRCKGKDPRGMFRLSRKGLMNAL</sequence>
<dbReference type="Gene3D" id="2.40.50.140">
    <property type="entry name" value="Nucleic acid-binding proteins"/>
    <property type="match status" value="1"/>
</dbReference>
<feature type="compositionally biased region" description="Polar residues" evidence="8">
    <location>
        <begin position="50"/>
        <end position="62"/>
    </location>
</feature>
<dbReference type="Pfam" id="PF00013">
    <property type="entry name" value="KH_1"/>
    <property type="match status" value="1"/>
</dbReference>
<feature type="region of interest" description="Disordered" evidence="8">
    <location>
        <begin position="502"/>
        <end position="536"/>
    </location>
</feature>
<dbReference type="SMART" id="SM00322">
    <property type="entry name" value="KH"/>
    <property type="match status" value="1"/>
</dbReference>
<dbReference type="InterPro" id="IPR012340">
    <property type="entry name" value="NA-bd_OB-fold"/>
</dbReference>
<dbReference type="GO" id="GO:0005829">
    <property type="term" value="C:cytosol"/>
    <property type="evidence" value="ECO:0007669"/>
    <property type="project" value="TreeGrafter"/>
</dbReference>
<dbReference type="PROSITE" id="PS50126">
    <property type="entry name" value="S1"/>
    <property type="match status" value="1"/>
</dbReference>
<evidence type="ECO:0000313" key="11">
    <source>
        <dbReference type="Proteomes" id="UP001485043"/>
    </source>
</evidence>
<comment type="caution">
    <text evidence="10">The sequence shown here is derived from an EMBL/GenBank/DDBJ whole genome shotgun (WGS) entry which is preliminary data.</text>
</comment>
<dbReference type="EMBL" id="JALJOV010000315">
    <property type="protein sequence ID" value="KAK9864779.1"/>
    <property type="molecule type" value="Genomic_DNA"/>
</dbReference>
<dbReference type="InterPro" id="IPR003029">
    <property type="entry name" value="S1_domain"/>
</dbReference>
<keyword evidence="11" id="KW-1185">Reference proteome</keyword>
<keyword evidence="4" id="KW-0548">Nucleotidyltransferase</keyword>
<dbReference type="Gene3D" id="3.30.230.70">
    <property type="entry name" value="GHMP Kinase, N-terminal domain"/>
    <property type="match status" value="2"/>
</dbReference>
<dbReference type="InterPro" id="IPR004088">
    <property type="entry name" value="KH_dom_type_1"/>
</dbReference>
<dbReference type="CDD" id="cd02393">
    <property type="entry name" value="KH-I_PNPase"/>
    <property type="match status" value="1"/>
</dbReference>
<organism evidence="10 11">
    <name type="scientific">Apatococcus fuscideae</name>
    <dbReference type="NCBI Taxonomy" id="2026836"/>
    <lineage>
        <taxon>Eukaryota</taxon>
        <taxon>Viridiplantae</taxon>
        <taxon>Chlorophyta</taxon>
        <taxon>core chlorophytes</taxon>
        <taxon>Trebouxiophyceae</taxon>
        <taxon>Chlorellales</taxon>
        <taxon>Chlorellaceae</taxon>
        <taxon>Apatococcus</taxon>
    </lineage>
</organism>
<evidence type="ECO:0000256" key="2">
    <source>
        <dbReference type="ARBA" id="ARBA00012416"/>
    </source>
</evidence>
<dbReference type="GO" id="GO:0003723">
    <property type="term" value="F:RNA binding"/>
    <property type="evidence" value="ECO:0007669"/>
    <property type="project" value="UniProtKB-UniRule"/>
</dbReference>
<accession>A0AAW1T8I5</accession>
<dbReference type="Pfam" id="PF01138">
    <property type="entry name" value="RNase_PH"/>
    <property type="match status" value="2"/>
</dbReference>
<evidence type="ECO:0000256" key="1">
    <source>
        <dbReference type="ARBA" id="ARBA00007404"/>
    </source>
</evidence>
<keyword evidence="5 7" id="KW-0694">RNA-binding</keyword>
<evidence type="ECO:0000256" key="4">
    <source>
        <dbReference type="ARBA" id="ARBA00022695"/>
    </source>
</evidence>
<comment type="similarity">
    <text evidence="1">Belongs to the polyribonucleotide nucleotidyltransferase family.</text>
</comment>
<reference evidence="10 11" key="1">
    <citation type="journal article" date="2024" name="Nat. Commun.">
        <title>Phylogenomics reveals the evolutionary origins of lichenization in chlorophyte algae.</title>
        <authorList>
            <person name="Puginier C."/>
            <person name="Libourel C."/>
            <person name="Otte J."/>
            <person name="Skaloud P."/>
            <person name="Haon M."/>
            <person name="Grisel S."/>
            <person name="Petersen M."/>
            <person name="Berrin J.G."/>
            <person name="Delaux P.M."/>
            <person name="Dal Grande F."/>
            <person name="Keller J."/>
        </authorList>
    </citation>
    <scope>NUCLEOTIDE SEQUENCE [LARGE SCALE GENOMIC DNA]</scope>
    <source>
        <strain evidence="10 11">SAG 2523</strain>
    </source>
</reference>
<dbReference type="SMART" id="SM00316">
    <property type="entry name" value="S1"/>
    <property type="match status" value="1"/>
</dbReference>
<dbReference type="GO" id="GO:0004654">
    <property type="term" value="F:polyribonucleotide nucleotidyltransferase activity"/>
    <property type="evidence" value="ECO:0007669"/>
    <property type="project" value="UniProtKB-EC"/>
</dbReference>
<dbReference type="Proteomes" id="UP001485043">
    <property type="component" value="Unassembled WGS sequence"/>
</dbReference>
<name>A0AAW1T8I5_9CHLO</name>
<evidence type="ECO:0000256" key="7">
    <source>
        <dbReference type="PROSITE-ProRule" id="PRU00117"/>
    </source>
</evidence>
<dbReference type="InterPro" id="IPR001247">
    <property type="entry name" value="ExoRNase_PH_dom1"/>
</dbReference>
<dbReference type="SUPFAM" id="SSF50249">
    <property type="entry name" value="Nucleic acid-binding proteins"/>
    <property type="match status" value="1"/>
</dbReference>
<evidence type="ECO:0000256" key="5">
    <source>
        <dbReference type="ARBA" id="ARBA00022884"/>
    </source>
</evidence>
<dbReference type="GO" id="GO:0000175">
    <property type="term" value="F:3'-5'-RNA exonuclease activity"/>
    <property type="evidence" value="ECO:0007669"/>
    <property type="project" value="TreeGrafter"/>
</dbReference>
<dbReference type="InterPro" id="IPR036612">
    <property type="entry name" value="KH_dom_type_1_sf"/>
</dbReference>
<proteinExistence type="inferred from homology"/>
<dbReference type="InterPro" id="IPR012162">
    <property type="entry name" value="PNPase"/>
</dbReference>
<keyword evidence="3" id="KW-0808">Transferase</keyword>
<dbReference type="EC" id="2.7.7.8" evidence="2"/>
<dbReference type="Gene3D" id="3.30.1370.10">
    <property type="entry name" value="K Homology domain, type 1"/>
    <property type="match status" value="1"/>
</dbReference>